<reference evidence="2" key="1">
    <citation type="journal article" date="2023" name="Science">
        <title>Genome structures resolve the early diversification of teleost fishes.</title>
        <authorList>
            <person name="Parey E."/>
            <person name="Louis A."/>
            <person name="Montfort J."/>
            <person name="Bouchez O."/>
            <person name="Roques C."/>
            <person name="Iampietro C."/>
            <person name="Lluch J."/>
            <person name="Castinel A."/>
            <person name="Donnadieu C."/>
            <person name="Desvignes T."/>
            <person name="Floi Bucao C."/>
            <person name="Jouanno E."/>
            <person name="Wen M."/>
            <person name="Mejri S."/>
            <person name="Dirks R."/>
            <person name="Jansen H."/>
            <person name="Henkel C."/>
            <person name="Chen W.J."/>
            <person name="Zahm M."/>
            <person name="Cabau C."/>
            <person name="Klopp C."/>
            <person name="Thompson A.W."/>
            <person name="Robinson-Rechavi M."/>
            <person name="Braasch I."/>
            <person name="Lecointre G."/>
            <person name="Bobe J."/>
            <person name="Postlethwait J.H."/>
            <person name="Berthelot C."/>
            <person name="Roest Crollius H."/>
            <person name="Guiguen Y."/>
        </authorList>
    </citation>
    <scope>NUCLEOTIDE SEQUENCE</scope>
    <source>
        <strain evidence="2">WJC10195</strain>
    </source>
</reference>
<protein>
    <submittedName>
        <fullName evidence="2">Uncharacterized protein</fullName>
    </submittedName>
</protein>
<evidence type="ECO:0000313" key="3">
    <source>
        <dbReference type="Proteomes" id="UP001152622"/>
    </source>
</evidence>
<sequence length="177" mass="19489">MFTLTLHHSPGAVTHFSLKVRGKRARGRRAAPQDGRRTAANKRRSSHGCACLIVSQIRERSVTDKALPHFILVLGKFYRGLLALGDCRREEALATAGKDRDESPLPPERSHDMSSARIAWKARLKQRPSLIGAPCACTAGWRACGPAKPRRTGVEVRRQLVGGRPGRVFRINPAALK</sequence>
<keyword evidence="3" id="KW-1185">Reference proteome</keyword>
<name>A0A9Q1IQR4_SYNKA</name>
<comment type="caution">
    <text evidence="2">The sequence shown here is derived from an EMBL/GenBank/DDBJ whole genome shotgun (WGS) entry which is preliminary data.</text>
</comment>
<organism evidence="2 3">
    <name type="scientific">Synaphobranchus kaupii</name>
    <name type="common">Kaup's arrowtooth eel</name>
    <dbReference type="NCBI Taxonomy" id="118154"/>
    <lineage>
        <taxon>Eukaryota</taxon>
        <taxon>Metazoa</taxon>
        <taxon>Chordata</taxon>
        <taxon>Craniata</taxon>
        <taxon>Vertebrata</taxon>
        <taxon>Euteleostomi</taxon>
        <taxon>Actinopterygii</taxon>
        <taxon>Neopterygii</taxon>
        <taxon>Teleostei</taxon>
        <taxon>Anguilliformes</taxon>
        <taxon>Synaphobranchidae</taxon>
        <taxon>Synaphobranchus</taxon>
    </lineage>
</organism>
<gene>
    <name evidence="2" type="ORF">SKAU_G00272780</name>
</gene>
<evidence type="ECO:0000313" key="2">
    <source>
        <dbReference type="EMBL" id="KAJ8348689.1"/>
    </source>
</evidence>
<proteinExistence type="predicted"/>
<feature type="region of interest" description="Disordered" evidence="1">
    <location>
        <begin position="22"/>
        <end position="42"/>
    </location>
</feature>
<evidence type="ECO:0000256" key="1">
    <source>
        <dbReference type="SAM" id="MobiDB-lite"/>
    </source>
</evidence>
<dbReference type="AlphaFoldDB" id="A0A9Q1IQR4"/>
<accession>A0A9Q1IQR4</accession>
<feature type="region of interest" description="Disordered" evidence="1">
    <location>
        <begin position="95"/>
        <end position="114"/>
    </location>
</feature>
<dbReference type="EMBL" id="JAINUF010000010">
    <property type="protein sequence ID" value="KAJ8348689.1"/>
    <property type="molecule type" value="Genomic_DNA"/>
</dbReference>
<dbReference type="Proteomes" id="UP001152622">
    <property type="component" value="Chromosome 10"/>
</dbReference>